<keyword evidence="5 6" id="KW-0472">Membrane</keyword>
<accession>A0A2T3HQC9</accession>
<dbReference type="GO" id="GO:0000271">
    <property type="term" value="P:polysaccharide biosynthetic process"/>
    <property type="evidence" value="ECO:0007669"/>
    <property type="project" value="InterPro"/>
</dbReference>
<protein>
    <submittedName>
        <fullName evidence="8">Glycosyl transferase family 2</fullName>
    </submittedName>
</protein>
<comment type="subcellular location">
    <subcellularLocation>
        <location evidence="1">Membrane</location>
        <topology evidence="1">Multi-pass membrane protein</topology>
    </subcellularLocation>
</comment>
<evidence type="ECO:0000256" key="4">
    <source>
        <dbReference type="ARBA" id="ARBA00022989"/>
    </source>
</evidence>
<dbReference type="InterPro" id="IPR007267">
    <property type="entry name" value="GtrA_DPMS_TM"/>
</dbReference>
<proteinExistence type="inferred from homology"/>
<dbReference type="Proteomes" id="UP000240912">
    <property type="component" value="Unassembled WGS sequence"/>
</dbReference>
<dbReference type="PANTHER" id="PTHR38459:SF1">
    <property type="entry name" value="PROPHAGE BACTOPRENOL-LINKED GLUCOSE TRANSLOCASE HOMOLOG"/>
    <property type="match status" value="1"/>
</dbReference>
<dbReference type="GO" id="GO:0016740">
    <property type="term" value="F:transferase activity"/>
    <property type="evidence" value="ECO:0007669"/>
    <property type="project" value="UniProtKB-KW"/>
</dbReference>
<keyword evidence="8" id="KW-0808">Transferase</keyword>
<dbReference type="GO" id="GO:0005886">
    <property type="term" value="C:plasma membrane"/>
    <property type="evidence" value="ECO:0007669"/>
    <property type="project" value="TreeGrafter"/>
</dbReference>
<organism evidence="8 9">
    <name type="scientific">Pedobacter yulinensis</name>
    <dbReference type="NCBI Taxonomy" id="2126353"/>
    <lineage>
        <taxon>Bacteria</taxon>
        <taxon>Pseudomonadati</taxon>
        <taxon>Bacteroidota</taxon>
        <taxon>Sphingobacteriia</taxon>
        <taxon>Sphingobacteriales</taxon>
        <taxon>Sphingobacteriaceae</taxon>
        <taxon>Pedobacter</taxon>
    </lineage>
</organism>
<evidence type="ECO:0000259" key="7">
    <source>
        <dbReference type="Pfam" id="PF04138"/>
    </source>
</evidence>
<comment type="caution">
    <text evidence="8">The sequence shown here is derived from an EMBL/GenBank/DDBJ whole genome shotgun (WGS) entry which is preliminary data.</text>
</comment>
<comment type="similarity">
    <text evidence="2">Belongs to the GtrA family.</text>
</comment>
<sequence>MEKVFFKILKFGVVGFSGLLIDFGTTWLLKDRLKTNKYLANTVGFSLAVISNFLLNRSWTFQSHNIHWEGEFAKFVAISLIGLLLNTGFLYLLHQSKLKMPFYLAKLSATLIVFIWNFTANFIFTFV</sequence>
<feature type="transmembrane region" description="Helical" evidence="6">
    <location>
        <begin position="105"/>
        <end position="124"/>
    </location>
</feature>
<dbReference type="InterPro" id="IPR051401">
    <property type="entry name" value="GtrA_CellWall_Glycosyl"/>
</dbReference>
<keyword evidence="3 6" id="KW-0812">Transmembrane</keyword>
<evidence type="ECO:0000256" key="2">
    <source>
        <dbReference type="ARBA" id="ARBA00009399"/>
    </source>
</evidence>
<gene>
    <name evidence="8" type="ORF">C7T94_00420</name>
</gene>
<reference evidence="8 9" key="1">
    <citation type="submission" date="2018-03" db="EMBL/GenBank/DDBJ databases">
        <authorList>
            <person name="Keele B.F."/>
        </authorList>
    </citation>
    <scope>NUCLEOTIDE SEQUENCE [LARGE SCALE GENOMIC DNA]</scope>
    <source>
        <strain evidence="8 9">YL28-9</strain>
    </source>
</reference>
<keyword evidence="9" id="KW-1185">Reference proteome</keyword>
<name>A0A2T3HQC9_9SPHI</name>
<evidence type="ECO:0000256" key="5">
    <source>
        <dbReference type="ARBA" id="ARBA00023136"/>
    </source>
</evidence>
<feature type="transmembrane region" description="Helical" evidence="6">
    <location>
        <begin position="75"/>
        <end position="93"/>
    </location>
</feature>
<dbReference type="Pfam" id="PF04138">
    <property type="entry name" value="GtrA_DPMS_TM"/>
    <property type="match status" value="1"/>
</dbReference>
<evidence type="ECO:0000313" key="9">
    <source>
        <dbReference type="Proteomes" id="UP000240912"/>
    </source>
</evidence>
<feature type="domain" description="GtrA/DPMS transmembrane" evidence="7">
    <location>
        <begin position="10"/>
        <end position="126"/>
    </location>
</feature>
<evidence type="ECO:0000256" key="6">
    <source>
        <dbReference type="SAM" id="Phobius"/>
    </source>
</evidence>
<dbReference type="EMBL" id="PYLS01000001">
    <property type="protein sequence ID" value="PST84636.1"/>
    <property type="molecule type" value="Genomic_DNA"/>
</dbReference>
<evidence type="ECO:0000256" key="1">
    <source>
        <dbReference type="ARBA" id="ARBA00004141"/>
    </source>
</evidence>
<dbReference type="RefSeq" id="WP_107212599.1">
    <property type="nucleotide sequence ID" value="NZ_KZ686268.1"/>
</dbReference>
<evidence type="ECO:0000256" key="3">
    <source>
        <dbReference type="ARBA" id="ARBA00022692"/>
    </source>
</evidence>
<evidence type="ECO:0000313" key="8">
    <source>
        <dbReference type="EMBL" id="PST84636.1"/>
    </source>
</evidence>
<dbReference type="AlphaFoldDB" id="A0A2T3HQC9"/>
<keyword evidence="4 6" id="KW-1133">Transmembrane helix</keyword>
<dbReference type="OrthoDB" id="9812049at2"/>
<feature type="transmembrane region" description="Helical" evidence="6">
    <location>
        <begin position="38"/>
        <end position="55"/>
    </location>
</feature>
<dbReference type="PANTHER" id="PTHR38459">
    <property type="entry name" value="PROPHAGE BACTOPRENOL-LINKED GLUCOSE TRANSLOCASE HOMOLOG"/>
    <property type="match status" value="1"/>
</dbReference>